<accession>A0ABW6AYP3</accession>
<organism evidence="1 2">
    <name type="scientific">Olivibacter jilunii</name>
    <dbReference type="NCBI Taxonomy" id="985016"/>
    <lineage>
        <taxon>Bacteria</taxon>
        <taxon>Pseudomonadati</taxon>
        <taxon>Bacteroidota</taxon>
        <taxon>Sphingobacteriia</taxon>
        <taxon>Sphingobacteriales</taxon>
        <taxon>Sphingobacteriaceae</taxon>
        <taxon>Olivibacter</taxon>
    </lineage>
</organism>
<proteinExistence type="predicted"/>
<keyword evidence="2" id="KW-1185">Reference proteome</keyword>
<sequence>MITIDRTFNISKEAIDIALKYPKRAHRKVDAITATTDHQINNFINKKVKAFLLETLSKYVKQRQFILTHFAPDDKSKYTQLYELDRIMREVDRLQSARVVVVMAAIYWMEGALKTTSPLPNSKYYKHYEELILPMIEFCRVYSFEHRRKART</sequence>
<reference evidence="2" key="1">
    <citation type="journal article" date="2019" name="Int. J. Syst. Evol. Microbiol.">
        <title>The Global Catalogue of Microorganisms (GCM) 10K type strain sequencing project: providing services to taxonomists for standard genome sequencing and annotation.</title>
        <authorList>
            <consortium name="The Broad Institute Genomics Platform"/>
            <consortium name="The Broad Institute Genome Sequencing Center for Infectious Disease"/>
            <person name="Wu L."/>
            <person name="Ma J."/>
        </authorList>
    </citation>
    <scope>NUCLEOTIDE SEQUENCE [LARGE SCALE GENOMIC DNA]</scope>
    <source>
        <strain evidence="2">KCTC 23098</strain>
    </source>
</reference>
<evidence type="ECO:0000313" key="1">
    <source>
        <dbReference type="EMBL" id="MFD2961308.1"/>
    </source>
</evidence>
<dbReference type="Proteomes" id="UP001597560">
    <property type="component" value="Unassembled WGS sequence"/>
</dbReference>
<dbReference type="RefSeq" id="WP_377609410.1">
    <property type="nucleotide sequence ID" value="NZ_JBHUPA010000002.1"/>
</dbReference>
<evidence type="ECO:0000313" key="2">
    <source>
        <dbReference type="Proteomes" id="UP001597560"/>
    </source>
</evidence>
<dbReference type="EMBL" id="JBHUPA010000002">
    <property type="protein sequence ID" value="MFD2961308.1"/>
    <property type="molecule type" value="Genomic_DNA"/>
</dbReference>
<comment type="caution">
    <text evidence="1">The sequence shown here is derived from an EMBL/GenBank/DDBJ whole genome shotgun (WGS) entry which is preliminary data.</text>
</comment>
<protein>
    <submittedName>
        <fullName evidence="1">Uncharacterized protein</fullName>
    </submittedName>
</protein>
<gene>
    <name evidence="1" type="ORF">ACFS6J_05910</name>
</gene>
<name>A0ABW6AYP3_9SPHI</name>